<feature type="region of interest" description="Disordered" evidence="2">
    <location>
        <begin position="21"/>
        <end position="98"/>
    </location>
</feature>
<keyword evidence="5" id="KW-1185">Reference proteome</keyword>
<evidence type="ECO:0000256" key="1">
    <source>
        <dbReference type="SAM" id="Coils"/>
    </source>
</evidence>
<feature type="compositionally biased region" description="Basic and acidic residues" evidence="2">
    <location>
        <begin position="972"/>
        <end position="988"/>
    </location>
</feature>
<organism evidence="4 5">
    <name type="scientific">Plakobranchus ocellatus</name>
    <dbReference type="NCBI Taxonomy" id="259542"/>
    <lineage>
        <taxon>Eukaryota</taxon>
        <taxon>Metazoa</taxon>
        <taxon>Spiralia</taxon>
        <taxon>Lophotrochozoa</taxon>
        <taxon>Mollusca</taxon>
        <taxon>Gastropoda</taxon>
        <taxon>Heterobranchia</taxon>
        <taxon>Euthyneura</taxon>
        <taxon>Panpulmonata</taxon>
        <taxon>Sacoglossa</taxon>
        <taxon>Placobranchoidea</taxon>
        <taxon>Plakobranchidae</taxon>
        <taxon>Plakobranchus</taxon>
    </lineage>
</organism>
<reference evidence="4 5" key="1">
    <citation type="journal article" date="2021" name="Elife">
        <title>Chloroplast acquisition without the gene transfer in kleptoplastic sea slugs, Plakobranchus ocellatus.</title>
        <authorList>
            <person name="Maeda T."/>
            <person name="Takahashi S."/>
            <person name="Yoshida T."/>
            <person name="Shimamura S."/>
            <person name="Takaki Y."/>
            <person name="Nagai Y."/>
            <person name="Toyoda A."/>
            <person name="Suzuki Y."/>
            <person name="Arimoto A."/>
            <person name="Ishii H."/>
            <person name="Satoh N."/>
            <person name="Nishiyama T."/>
            <person name="Hasebe M."/>
            <person name="Maruyama T."/>
            <person name="Minagawa J."/>
            <person name="Obokata J."/>
            <person name="Shigenobu S."/>
        </authorList>
    </citation>
    <scope>NUCLEOTIDE SEQUENCE [LARGE SCALE GENOMIC DNA]</scope>
</reference>
<feature type="region of interest" description="Disordered" evidence="2">
    <location>
        <begin position="972"/>
        <end position="996"/>
    </location>
</feature>
<dbReference type="PROSITE" id="PS00028">
    <property type="entry name" value="ZINC_FINGER_C2H2_1"/>
    <property type="match status" value="2"/>
</dbReference>
<sequence>MLHRTIEQPWGFIVTTRNGYGSDLISVTPPSPREGEAKKSKESKVSHVQLQKNSKSGCKKARCKSRVKTKKMSDLTSETSASLSSDSKHSKSMAQSSNTAKKSQCDLCKLSYSSEKDLTEHLVSLMHHTKLENKDMNALHECVLCKVECKTMTEYRKHIGLDSHLEKIARLKREHVHDKRPKQTKWGTKAKGWQGHHHSHTNHNSKHASWQRNMNQRGNWNAQLLSQSPRPSHYSNKLSQEIYEQVPGSKTVFSYQNGSQNLHWDYRHKGGYYNDFLSVNTPVWLADGQFNGKVAPRGHAYEHGGQLYEPWGSGLYGHGPRRGERYKQHQRAGHHTYCGEFQNHESLEDDQSGHWDEHSLCMRENFLASMEETNDRQNTLNEDELHHNVQSSHMDVDMDGQWVRSPTKPKAGTKLEGSISSSLEELQSVEGQGLSTSSVDRKRPIKDIACEDVLNSVVPKSFRSFKSPPVQDSSARRVSSQFKTAHSELDSASDDLLQRAEKLCKELREKRMASSQKSGYKVSNKQQETILSQKLEKISQQRQNKYFKGIIKDKQDSSSGDKSCDSGISTEASLKGSKKIDKVFISRGSNKVSRDPGLKQQQSLSDIRKSLEVSVPAQSQRVSKDEEKKSVMSPSYESPKALHHFSSLLASTKESCGSERLQRDSSSYTGNKQVPKAAVKPQIITKDSLKKIINAPKSRDERVHLAKLLHSREDSSHKPASGTSTSRPLQLAGLYDNLGLDLESANAEGDATGSVIRLENLEDSVKEKILSLIGSNCPGIEEIEVSIKGANAEPTTPQTNSEKKSVVSDSEDSMSSKRKHCKESGRKKKSAADSDNMKKKSNQTLTVPYTSPKGSASGDKSAHTETQIAAGAKETKTKEKHSFPQMVIVNLIDSAEEFEFKDSCRSVKDKDFVNSVTCKNKKRKKGTQREEAKDVSFSLDSDVSVSKKFEHPSKTSKTDGFKEPDSLITEFQESKKRQSNFSKERKQESLSTSQCELAKATHSGKSLVSEIQPHTFLKEKSLEKEQSLNSQNVLERFPILMSSSNASVKAKGQGLSLNSKKPTFQHPVSTVCTQSNLSLSIPKNSYAKALATSLSAATQATTSTVSPSQKELVSPESQEAISVVTAHYKLPPSIHLAHRSHETSAKLANEPEYKIIDDNGDNELDNKAGRKTDPEYDRAEAINKEEMSDVVISDNDGPTAMDHKCGEEDCHSTSSSVYSNETSSQAMVELLQLSEREEQIKQEAMNMELRLTRLHRLLEQAVVQINKCTERRTQLLEEEKEISNKRLSLLRGAARGKTSMSSTSSQKTVLSMDSAVTNTEASIERLTQGHLAVAPLQPSHTSTTKAPTLPTLSPSSSMSRADWLAKFASFLPPDPTLEKERQFTSAAYSNVEHNIEGHNQQQYLNLEQYQRPENQISLGQEAPRVESCDDANYHPHTKQTNAKVSNTPAILTSSSAATSFLPSSSSTDSSAVKLLMYMGSFRTPTSNAQSELTNTNPSFGSVSASRQGSECAKGYNDRDKAQNDGVVPLPEPGGNIHHLATAVAGEDSDIGSVASSMASGGSLGEQITHYCRATPGASLDPLSGARPKNAGVSVHHPHDLSVIISSDASLSDHHSGSNLRGREEEEEGHCAGRRGREEDVSDKEQKSGDGRGNYGNLNEDAIRSAEALHVMERNYQEELTSKTHDQDMFTVPTSHPLSKASSVSLSDCGGISKRKKRLTRHEREASQLTRHRKRWLVSSTSSDEEEEQDLHQEAGSVSTGKEKRRDTDSLRTFLSSDKEERGVDKPGKFGVQIVENNVHAGDRNYLFLQMNNGKPTLKATGLVRADETDCVSQLRCEREISALEDRKADVGLRRFEGSNGRVCEMQVVSGHLYVGYENIGISVFDLEGPTEEQISDHAFHHLQCFFVTEVNQALTVIVGNGSFLMVCSASDIKIPPQDMGTPVRCILCSEPDIFLGLDTGEICVINANTFEKRTRFICSDHALRSLALANEGTLKLLCVSAQDGSISVVNSRQGLLLRILTGHTKAAYSLQVDKSSVFSGSADGTVLEQNLNTTRVEHTFGNHKGIVLAVYLYRNYLLTAGTDKLIRCYDTKTHKLIQVNYGAGRGVVTKVIVIDDKLITGNSDGLVDAIDFDISAQNKCPIASCGLNFGHYSHLQLHQHEEQHFSYPESESIDIS</sequence>
<dbReference type="GO" id="GO:0003723">
    <property type="term" value="F:RNA binding"/>
    <property type="evidence" value="ECO:0007669"/>
    <property type="project" value="InterPro"/>
</dbReference>
<dbReference type="Gene3D" id="2.130.10.10">
    <property type="entry name" value="YVTN repeat-like/Quinoprotein amine dehydrogenase"/>
    <property type="match status" value="1"/>
</dbReference>
<evidence type="ECO:0000256" key="2">
    <source>
        <dbReference type="SAM" id="MobiDB-lite"/>
    </source>
</evidence>
<feature type="compositionally biased region" description="Low complexity" evidence="2">
    <location>
        <begin position="557"/>
        <end position="569"/>
    </location>
</feature>
<feature type="domain" description="C2H2-type" evidence="3">
    <location>
        <begin position="105"/>
        <end position="127"/>
    </location>
</feature>
<name>A0AAV3ZRC0_9GAST</name>
<feature type="compositionally biased region" description="Basic residues" evidence="2">
    <location>
        <begin position="194"/>
        <end position="206"/>
    </location>
</feature>
<feature type="compositionally biased region" description="Polar residues" evidence="2">
    <location>
        <begin position="46"/>
        <end position="56"/>
    </location>
</feature>
<dbReference type="SUPFAM" id="SSF50978">
    <property type="entry name" value="WD40 repeat-like"/>
    <property type="match status" value="1"/>
</dbReference>
<feature type="region of interest" description="Disordered" evidence="2">
    <location>
        <begin position="1485"/>
        <end position="1521"/>
    </location>
</feature>
<feature type="compositionally biased region" description="Basic and acidic residues" evidence="2">
    <location>
        <begin position="1610"/>
        <end position="1649"/>
    </location>
</feature>
<dbReference type="InterPro" id="IPR015943">
    <property type="entry name" value="WD40/YVTN_repeat-like_dom_sf"/>
</dbReference>
<protein>
    <submittedName>
        <fullName evidence="4">Zinc finger protein 106-like</fullName>
    </submittedName>
</protein>
<evidence type="ECO:0000259" key="3">
    <source>
        <dbReference type="PROSITE" id="PS00028"/>
    </source>
</evidence>
<feature type="region of interest" description="Disordered" evidence="2">
    <location>
        <begin position="1680"/>
        <end position="1785"/>
    </location>
</feature>
<feature type="compositionally biased region" description="Basic and acidic residues" evidence="2">
    <location>
        <begin position="33"/>
        <end position="45"/>
    </location>
</feature>
<feature type="compositionally biased region" description="Polar residues" evidence="2">
    <location>
        <begin position="1691"/>
        <end position="1705"/>
    </location>
</feature>
<dbReference type="InterPro" id="IPR042622">
    <property type="entry name" value="Znf106"/>
</dbReference>
<feature type="compositionally biased region" description="Basic and acidic residues" evidence="2">
    <location>
        <begin position="1760"/>
        <end position="1769"/>
    </location>
</feature>
<evidence type="ECO:0000313" key="5">
    <source>
        <dbReference type="Proteomes" id="UP000735302"/>
    </source>
</evidence>
<feature type="region of interest" description="Disordered" evidence="2">
    <location>
        <begin position="1604"/>
        <end position="1658"/>
    </location>
</feature>
<gene>
    <name evidence="4" type="ORF">PoB_002364000</name>
</gene>
<dbReference type="Proteomes" id="UP000735302">
    <property type="component" value="Unassembled WGS sequence"/>
</dbReference>
<feature type="compositionally biased region" description="Low complexity" evidence="2">
    <location>
        <begin position="1341"/>
        <end position="1355"/>
    </location>
</feature>
<feature type="compositionally biased region" description="Low complexity" evidence="2">
    <location>
        <begin position="74"/>
        <end position="85"/>
    </location>
</feature>
<dbReference type="SMART" id="SM00355">
    <property type="entry name" value="ZnF_C2H2"/>
    <property type="match status" value="3"/>
</dbReference>
<evidence type="ECO:0000313" key="4">
    <source>
        <dbReference type="EMBL" id="GFN97134.1"/>
    </source>
</evidence>
<comment type="caution">
    <text evidence="4">The sequence shown here is derived from an EMBL/GenBank/DDBJ whole genome shotgun (WGS) entry which is preliminary data.</text>
</comment>
<feature type="region of interest" description="Disordered" evidence="2">
    <location>
        <begin position="174"/>
        <end position="211"/>
    </location>
</feature>
<feature type="region of interest" description="Disordered" evidence="2">
    <location>
        <begin position="549"/>
        <end position="570"/>
    </location>
</feature>
<feature type="compositionally biased region" description="Basic and acidic residues" evidence="2">
    <location>
        <begin position="1776"/>
        <end position="1785"/>
    </location>
</feature>
<dbReference type="InterPro" id="IPR013087">
    <property type="entry name" value="Znf_C2H2_type"/>
</dbReference>
<dbReference type="GO" id="GO:0005829">
    <property type="term" value="C:cytosol"/>
    <property type="evidence" value="ECO:0007669"/>
    <property type="project" value="TreeGrafter"/>
</dbReference>
<feature type="compositionally biased region" description="Polar residues" evidence="2">
    <location>
        <begin position="842"/>
        <end position="854"/>
    </location>
</feature>
<dbReference type="GO" id="GO:0017124">
    <property type="term" value="F:SH3 domain binding"/>
    <property type="evidence" value="ECO:0007669"/>
    <property type="project" value="TreeGrafter"/>
</dbReference>
<dbReference type="EMBL" id="BLXT01002730">
    <property type="protein sequence ID" value="GFN97134.1"/>
    <property type="molecule type" value="Genomic_DNA"/>
</dbReference>
<feature type="compositionally biased region" description="Basic residues" evidence="2">
    <location>
        <begin position="57"/>
        <end position="70"/>
    </location>
</feature>
<feature type="coiled-coil region" evidence="1">
    <location>
        <begin position="1230"/>
        <end position="1278"/>
    </location>
</feature>
<dbReference type="PANTHER" id="PTHR14435:SF2">
    <property type="entry name" value="ZINC FINGER PROTEIN 106"/>
    <property type="match status" value="1"/>
</dbReference>
<dbReference type="InterPro" id="IPR036322">
    <property type="entry name" value="WD40_repeat_dom_sf"/>
</dbReference>
<keyword evidence="1" id="KW-0175">Coiled coil</keyword>
<feature type="region of interest" description="Disordered" evidence="2">
    <location>
        <begin position="587"/>
        <end position="638"/>
    </location>
</feature>
<feature type="domain" description="C2H2-type" evidence="3">
    <location>
        <begin position="2140"/>
        <end position="2164"/>
    </location>
</feature>
<feature type="compositionally biased region" description="Polar residues" evidence="2">
    <location>
        <begin position="1485"/>
        <end position="1508"/>
    </location>
</feature>
<proteinExistence type="predicted"/>
<dbReference type="InterPro" id="IPR001680">
    <property type="entry name" value="WD40_rpt"/>
</dbReference>
<dbReference type="GO" id="GO:0016020">
    <property type="term" value="C:membrane"/>
    <property type="evidence" value="ECO:0007669"/>
    <property type="project" value="TreeGrafter"/>
</dbReference>
<feature type="region of interest" description="Disordered" evidence="2">
    <location>
        <begin position="1334"/>
        <end position="1355"/>
    </location>
</feature>
<feature type="compositionally biased region" description="Basic residues" evidence="2">
    <location>
        <begin position="816"/>
        <end position="829"/>
    </location>
</feature>
<dbReference type="PANTHER" id="PTHR14435">
    <property type="entry name" value="ZINC FINGER PROTEIN 106"/>
    <property type="match status" value="1"/>
</dbReference>
<feature type="region of interest" description="Disordered" evidence="2">
    <location>
        <begin position="789"/>
        <end position="865"/>
    </location>
</feature>
<dbReference type="SMART" id="SM00320">
    <property type="entry name" value="WD40"/>
    <property type="match status" value="3"/>
</dbReference>
<accession>A0AAV3ZRC0</accession>